<dbReference type="PANTHER" id="PTHR43792">
    <property type="entry name" value="GNAT FAMILY, PUTATIVE (AFU_ORTHOLOGUE AFUA_3G00765)-RELATED-RELATED"/>
    <property type="match status" value="1"/>
</dbReference>
<dbReference type="EMBL" id="CP066539">
    <property type="protein sequence ID" value="QRL05314.1"/>
    <property type="molecule type" value="Genomic_DNA"/>
</dbReference>
<name>A0AAP9ZHT4_9GAMM</name>
<dbReference type="Proteomes" id="UP000663479">
    <property type="component" value="Chromosome"/>
</dbReference>
<dbReference type="InterPro" id="IPR000182">
    <property type="entry name" value="GNAT_dom"/>
</dbReference>
<reference evidence="2" key="1">
    <citation type="submission" date="2020-12" db="EMBL/GenBank/DDBJ databases">
        <title>Genome reconstruction of Halomonas venusta strain DSM 4743.</title>
        <authorList>
            <person name="Aguirre-Garrido J.F."/>
            <person name="Hernandez-Soto L.M."/>
            <person name="Martinez-Abarca F."/>
        </authorList>
    </citation>
    <scope>NUCLEOTIDE SEQUENCE</scope>
    <source>
        <strain evidence="2">4743</strain>
    </source>
</reference>
<dbReference type="SUPFAM" id="SSF55729">
    <property type="entry name" value="Acyl-CoA N-acyltransferases (Nat)"/>
    <property type="match status" value="1"/>
</dbReference>
<dbReference type="Gene3D" id="3.40.630.30">
    <property type="match status" value="1"/>
</dbReference>
<evidence type="ECO:0000313" key="3">
    <source>
        <dbReference type="Proteomes" id="UP000663479"/>
    </source>
</evidence>
<proteinExistence type="predicted"/>
<dbReference type="PROSITE" id="PS51186">
    <property type="entry name" value="GNAT"/>
    <property type="match status" value="1"/>
</dbReference>
<dbReference type="GO" id="GO:0016747">
    <property type="term" value="F:acyltransferase activity, transferring groups other than amino-acyl groups"/>
    <property type="evidence" value="ECO:0007669"/>
    <property type="project" value="InterPro"/>
</dbReference>
<dbReference type="PANTHER" id="PTHR43792:SF1">
    <property type="entry name" value="N-ACETYLTRANSFERASE DOMAIN-CONTAINING PROTEIN"/>
    <property type="match status" value="1"/>
</dbReference>
<dbReference type="InterPro" id="IPR016181">
    <property type="entry name" value="Acyl_CoA_acyltransferase"/>
</dbReference>
<dbReference type="InterPro" id="IPR051531">
    <property type="entry name" value="N-acetyltransferase"/>
</dbReference>
<evidence type="ECO:0000259" key="1">
    <source>
        <dbReference type="PROSITE" id="PS51186"/>
    </source>
</evidence>
<gene>
    <name evidence="2" type="ORF">JDS37_07365</name>
</gene>
<feature type="domain" description="N-acetyltransferase" evidence="1">
    <location>
        <begin position="16"/>
        <end position="175"/>
    </location>
</feature>
<sequence length="190" mass="21096">MVHKEKTVQICETQRLVIRTLSLNDVPELTKILSDPDVMKHSIRGVCDAAATRRFIDWCLERYLSHRIGPWALVEKGADKLIGFCGVSPEEVNGVEEIGLGYRLAKQYWGMGLATEAVQAVLSVAFSQKQLASVVAVIEPDNGASLKVAEKAGFSQFDTIEFYARPVRLYRLTLQQWCSLHCTIANSPSA</sequence>
<organism evidence="2 3">
    <name type="scientific">Vreelandella venusta</name>
    <dbReference type="NCBI Taxonomy" id="44935"/>
    <lineage>
        <taxon>Bacteria</taxon>
        <taxon>Pseudomonadati</taxon>
        <taxon>Pseudomonadota</taxon>
        <taxon>Gammaproteobacteria</taxon>
        <taxon>Oceanospirillales</taxon>
        <taxon>Halomonadaceae</taxon>
        <taxon>Vreelandella</taxon>
    </lineage>
</organism>
<evidence type="ECO:0000313" key="2">
    <source>
        <dbReference type="EMBL" id="QRL05314.1"/>
    </source>
</evidence>
<dbReference type="Pfam" id="PF13302">
    <property type="entry name" value="Acetyltransf_3"/>
    <property type="match status" value="1"/>
</dbReference>
<dbReference type="AlphaFoldDB" id="A0AAP9ZHT4"/>
<protein>
    <submittedName>
        <fullName evidence="2">GNAT family N-acetyltransferase</fullName>
    </submittedName>
</protein>
<accession>A0AAP9ZHT4</accession>